<dbReference type="EMBL" id="VXRG01000086">
    <property type="protein sequence ID" value="MXY93773.1"/>
    <property type="molecule type" value="Genomic_DNA"/>
</dbReference>
<gene>
    <name evidence="1" type="ORF">F4Y42_10030</name>
</gene>
<evidence type="ECO:0000313" key="1">
    <source>
        <dbReference type="EMBL" id="MXY93773.1"/>
    </source>
</evidence>
<protein>
    <submittedName>
        <fullName evidence="1">Uncharacterized protein</fullName>
    </submittedName>
</protein>
<reference evidence="1" key="1">
    <citation type="submission" date="2019-09" db="EMBL/GenBank/DDBJ databases">
        <title>Characterisation of the sponge microbiome using genome-centric metagenomics.</title>
        <authorList>
            <person name="Engelberts J.P."/>
            <person name="Robbins S.J."/>
            <person name="De Goeij J.M."/>
            <person name="Aranda M."/>
            <person name="Bell S.C."/>
            <person name="Webster N.S."/>
        </authorList>
    </citation>
    <scope>NUCLEOTIDE SEQUENCE</scope>
    <source>
        <strain evidence="1">SB0664_bin_27</strain>
    </source>
</reference>
<dbReference type="AlphaFoldDB" id="A0A6B0YSR3"/>
<accession>A0A6B0YSR3</accession>
<comment type="caution">
    <text evidence="1">The sequence shown here is derived from an EMBL/GenBank/DDBJ whole genome shotgun (WGS) entry which is preliminary data.</text>
</comment>
<name>A0A6B0YSR3_9CHLR</name>
<sequence>MGVLAGPVAGQLEAAALDDLGAGGPEQRAELLERGPPLVAAAGPALVERHREQGEDEQPFVQACAAAGLQAAEAGGVGQQEGGDGDVVLVLELGEEGQLGLGAFDAAEGGVAVVEGEGELGGHGRG</sequence>
<organism evidence="1">
    <name type="scientific">Caldilineaceae bacterium SB0664_bin_27</name>
    <dbReference type="NCBI Taxonomy" id="2605260"/>
    <lineage>
        <taxon>Bacteria</taxon>
        <taxon>Bacillati</taxon>
        <taxon>Chloroflexota</taxon>
        <taxon>Caldilineae</taxon>
        <taxon>Caldilineales</taxon>
        <taxon>Caldilineaceae</taxon>
    </lineage>
</organism>
<proteinExistence type="predicted"/>
<feature type="non-terminal residue" evidence="1">
    <location>
        <position position="126"/>
    </location>
</feature>